<dbReference type="GO" id="GO:0006511">
    <property type="term" value="P:ubiquitin-dependent protein catabolic process"/>
    <property type="evidence" value="ECO:0007669"/>
    <property type="project" value="EnsemblFungi"/>
</dbReference>
<evidence type="ECO:0000256" key="15">
    <source>
        <dbReference type="SAM" id="MobiDB-lite"/>
    </source>
</evidence>
<dbReference type="InterPro" id="IPR001650">
    <property type="entry name" value="Helicase_C-like"/>
</dbReference>
<dbReference type="InterPro" id="IPR038718">
    <property type="entry name" value="SNF2-like_sf"/>
</dbReference>
<evidence type="ECO:0000256" key="1">
    <source>
        <dbReference type="ARBA" id="ARBA00004123"/>
    </source>
</evidence>
<keyword evidence="20" id="KW-1185">Reference proteome</keyword>
<feature type="domain" description="Helicase C-terminal" evidence="18">
    <location>
        <begin position="661"/>
        <end position="818"/>
    </location>
</feature>
<dbReference type="InterPro" id="IPR014001">
    <property type="entry name" value="Helicase_ATP-bd"/>
</dbReference>
<dbReference type="InterPro" id="IPR050628">
    <property type="entry name" value="SNF2_RAD54_helicase_TF"/>
</dbReference>
<keyword evidence="10" id="KW-0067">ATP-binding</keyword>
<dbReference type="STRING" id="683960.A0A1E3P568"/>
<evidence type="ECO:0000256" key="4">
    <source>
        <dbReference type="ARBA" id="ARBA00022741"/>
    </source>
</evidence>
<evidence type="ECO:0000256" key="10">
    <source>
        <dbReference type="ARBA" id="ARBA00022840"/>
    </source>
</evidence>
<gene>
    <name evidence="19" type="ORF">WICANDRAFT_53690</name>
</gene>
<dbReference type="InterPro" id="IPR017907">
    <property type="entry name" value="Znf_RING_CS"/>
</dbReference>
<dbReference type="GO" id="GO:0008094">
    <property type="term" value="F:ATP-dependent activity, acting on DNA"/>
    <property type="evidence" value="ECO:0007669"/>
    <property type="project" value="EnsemblFungi"/>
</dbReference>
<dbReference type="GO" id="GO:0008270">
    <property type="term" value="F:zinc ion binding"/>
    <property type="evidence" value="ECO:0007669"/>
    <property type="project" value="UniProtKB-KW"/>
</dbReference>
<dbReference type="PROSITE" id="PS50089">
    <property type="entry name" value="ZF_RING_2"/>
    <property type="match status" value="1"/>
</dbReference>
<evidence type="ECO:0000256" key="3">
    <source>
        <dbReference type="ARBA" id="ARBA00022723"/>
    </source>
</evidence>
<comment type="similarity">
    <text evidence="2">Belongs to the SNF2/RAD54 helicase family.</text>
</comment>
<evidence type="ECO:0000256" key="12">
    <source>
        <dbReference type="ARBA" id="ARBA00023204"/>
    </source>
</evidence>
<dbReference type="SUPFAM" id="SSF52540">
    <property type="entry name" value="P-loop containing nucleoside triphosphate hydrolases"/>
    <property type="match status" value="2"/>
</dbReference>
<dbReference type="EMBL" id="KV454210">
    <property type="protein sequence ID" value="ODQ60042.1"/>
    <property type="molecule type" value="Genomic_DNA"/>
</dbReference>
<evidence type="ECO:0000256" key="2">
    <source>
        <dbReference type="ARBA" id="ARBA00007025"/>
    </source>
</evidence>
<dbReference type="InterPro" id="IPR049730">
    <property type="entry name" value="SNF2/RAD54-like_C"/>
</dbReference>
<evidence type="ECO:0000313" key="20">
    <source>
        <dbReference type="Proteomes" id="UP000094112"/>
    </source>
</evidence>
<dbReference type="GO" id="GO:0009411">
    <property type="term" value="P:response to UV"/>
    <property type="evidence" value="ECO:0007669"/>
    <property type="project" value="EnsemblFungi"/>
</dbReference>
<evidence type="ECO:0000256" key="8">
    <source>
        <dbReference type="ARBA" id="ARBA00022806"/>
    </source>
</evidence>
<dbReference type="GO" id="GO:0000715">
    <property type="term" value="P:nucleotide-excision repair, DNA damage recognition"/>
    <property type="evidence" value="ECO:0007669"/>
    <property type="project" value="EnsemblFungi"/>
</dbReference>
<dbReference type="OrthoDB" id="448448at2759"/>
<keyword evidence="13" id="KW-0539">Nucleus</keyword>
<dbReference type="CDD" id="cd18793">
    <property type="entry name" value="SF2_C_SNF"/>
    <property type="match status" value="1"/>
</dbReference>
<evidence type="ECO:0000256" key="6">
    <source>
        <dbReference type="ARBA" id="ARBA00022771"/>
    </source>
</evidence>
<dbReference type="SMART" id="SM00487">
    <property type="entry name" value="DEXDc"/>
    <property type="match status" value="1"/>
</dbReference>
<dbReference type="Gene3D" id="3.30.40.10">
    <property type="entry name" value="Zinc/RING finger domain, C3HC4 (zinc finger)"/>
    <property type="match status" value="1"/>
</dbReference>
<evidence type="ECO:0000259" key="17">
    <source>
        <dbReference type="PROSITE" id="PS51192"/>
    </source>
</evidence>
<dbReference type="SMART" id="SM00184">
    <property type="entry name" value="RING"/>
    <property type="match status" value="1"/>
</dbReference>
<keyword evidence="5" id="KW-0227">DNA damage</keyword>
<dbReference type="RefSeq" id="XP_019039249.1">
    <property type="nucleotide sequence ID" value="XM_019182718.1"/>
</dbReference>
<dbReference type="PROSITE" id="PS51194">
    <property type="entry name" value="HELICASE_CTER"/>
    <property type="match status" value="1"/>
</dbReference>
<keyword evidence="3" id="KW-0479">Metal-binding</keyword>
<dbReference type="GO" id="GO:0004842">
    <property type="term" value="F:ubiquitin-protein transferase activity"/>
    <property type="evidence" value="ECO:0007669"/>
    <property type="project" value="EnsemblFungi"/>
</dbReference>
<dbReference type="Gene3D" id="3.40.50.10810">
    <property type="entry name" value="Tandem AAA-ATPase domain"/>
    <property type="match status" value="1"/>
</dbReference>
<evidence type="ECO:0000256" key="5">
    <source>
        <dbReference type="ARBA" id="ARBA00022763"/>
    </source>
</evidence>
<dbReference type="FunFam" id="3.30.40.10:FF:000753">
    <property type="entry name" value="DNA repair protein RAD16"/>
    <property type="match status" value="1"/>
</dbReference>
<dbReference type="Pfam" id="PF00271">
    <property type="entry name" value="Helicase_C"/>
    <property type="match status" value="1"/>
</dbReference>
<sequence>MPRKAVVSDSDTESEDVPLAGGFIKDDPDLKSSKSKRKSTQKKNSAASSSNGTTPPNDEFSPKKRVSRTSSKSAKRKLKELDDDYDEYNDEDDKNFVGQEDEDDEEDDIITVSSRKSRKGDGSFNEPFELEESDLDLKDENVADQDSDVPLKEVKKKPKAKTPRKPKAKKPKIPYHTRMTGKLYEMHPDLKDVFPNLEIAERIKPERAVQPDGMSITLLPFQLEGLNWLVKQEEGIYNGGILADEMGMGKTIQTIALFLHDKTKRPSLVVAPTVALMQWKNEIQQHAGDSLSVGVFHGANRSGDKEDLEKFDVLLTTYAVLESVYRKQQYGFKRKNGTVKEKSPLHAIQFYRVILDEAHNIKDRQSNTAKAANNLMTHKRWCLSGTPLQNRIGEMYSLIRFLDIEPFGNYFCTKCPCRSKEWKFADWRHCDICGHVPMQHTNFFNHFMLKNIQKFGIEGEGKVSFSNIQSLLKNIMLRRTKVERADDLGLPPRVEEIRRDFFNEEEKDLYQSLYSDSKRKFNEYVAEGVVLNNYANIFTLITRMRQLADHPDLVLKRVKNNADLAVDKLNGVIVCQLCDDEAEDPIESKCHHKFCRMCIKEYMESFGGEEKKLECPVCHIALSIDLSAPAIEVNNEDFKKGSIVNRINMGGEWRSSTKIEALVEELYKLRSDRQTIKSIVFSQFTSMLDLVEWRLKRAGFQTVKLQGSMSPIQRDNTIRHFMENTNVEVFLVSLKAGGVALNLCEASQVFLMDPWWNPSVEWQSGDRVHRIGQYRPVKITRFCIEDSIESRIIELQDKKANMIHATINHDDAAINRLTPDDLQFLFMN</sequence>
<evidence type="ECO:0000259" key="18">
    <source>
        <dbReference type="PROSITE" id="PS51194"/>
    </source>
</evidence>
<keyword evidence="4" id="KW-0547">Nucleotide-binding</keyword>
<dbReference type="Proteomes" id="UP000094112">
    <property type="component" value="Unassembled WGS sequence"/>
</dbReference>
<dbReference type="GO" id="GO:0003677">
    <property type="term" value="F:DNA binding"/>
    <property type="evidence" value="ECO:0007669"/>
    <property type="project" value="UniProtKB-KW"/>
</dbReference>
<dbReference type="InterPro" id="IPR000330">
    <property type="entry name" value="SNF2_N"/>
</dbReference>
<feature type="domain" description="RING-type" evidence="16">
    <location>
        <begin position="575"/>
        <end position="619"/>
    </location>
</feature>
<protein>
    <recommendedName>
        <fullName evidence="21">DNA repair protein RAD16</fullName>
    </recommendedName>
</protein>
<keyword evidence="9" id="KW-0862">Zinc</keyword>
<organism evidence="19 20">
    <name type="scientific">Wickerhamomyces anomalus (strain ATCC 58044 / CBS 1984 / NCYC 433 / NRRL Y-366-8)</name>
    <name type="common">Yeast</name>
    <name type="synonym">Hansenula anomala</name>
    <dbReference type="NCBI Taxonomy" id="683960"/>
    <lineage>
        <taxon>Eukaryota</taxon>
        <taxon>Fungi</taxon>
        <taxon>Dikarya</taxon>
        <taxon>Ascomycota</taxon>
        <taxon>Saccharomycotina</taxon>
        <taxon>Saccharomycetes</taxon>
        <taxon>Phaffomycetales</taxon>
        <taxon>Wickerhamomycetaceae</taxon>
        <taxon>Wickerhamomyces</taxon>
    </lineage>
</organism>
<dbReference type="InterPro" id="IPR013083">
    <property type="entry name" value="Znf_RING/FYVE/PHD"/>
</dbReference>
<feature type="region of interest" description="Disordered" evidence="15">
    <location>
        <begin position="1"/>
        <end position="173"/>
    </location>
</feature>
<feature type="compositionally biased region" description="Basic residues" evidence="15">
    <location>
        <begin position="63"/>
        <end position="78"/>
    </location>
</feature>
<dbReference type="GO" id="GO:0070911">
    <property type="term" value="P:global genome nucleotide-excision repair"/>
    <property type="evidence" value="ECO:0007669"/>
    <property type="project" value="EnsemblFungi"/>
</dbReference>
<dbReference type="InterPro" id="IPR001841">
    <property type="entry name" value="Znf_RING"/>
</dbReference>
<feature type="compositionally biased region" description="Acidic residues" evidence="15">
    <location>
        <begin position="81"/>
        <end position="109"/>
    </location>
</feature>
<evidence type="ECO:0000313" key="19">
    <source>
        <dbReference type="EMBL" id="ODQ60042.1"/>
    </source>
</evidence>
<accession>A0A1E3P568</accession>
<keyword evidence="11" id="KW-0238">DNA-binding</keyword>
<dbReference type="Pfam" id="PF00176">
    <property type="entry name" value="SNF2-rel_dom"/>
    <property type="match status" value="1"/>
</dbReference>
<feature type="domain" description="Helicase ATP-binding" evidence="17">
    <location>
        <begin position="231"/>
        <end position="405"/>
    </location>
</feature>
<dbReference type="InterPro" id="IPR027417">
    <property type="entry name" value="P-loop_NTPase"/>
</dbReference>
<dbReference type="Gene3D" id="3.40.50.300">
    <property type="entry name" value="P-loop containing nucleotide triphosphate hydrolases"/>
    <property type="match status" value="1"/>
</dbReference>
<dbReference type="CDD" id="cd18008">
    <property type="entry name" value="DEXDc_SHPRH-like"/>
    <property type="match status" value="1"/>
</dbReference>
<dbReference type="GO" id="GO:0016787">
    <property type="term" value="F:hydrolase activity"/>
    <property type="evidence" value="ECO:0007669"/>
    <property type="project" value="UniProtKB-KW"/>
</dbReference>
<evidence type="ECO:0000256" key="11">
    <source>
        <dbReference type="ARBA" id="ARBA00023125"/>
    </source>
</evidence>
<keyword evidence="6 14" id="KW-0863">Zinc-finger</keyword>
<reference evidence="19 20" key="1">
    <citation type="journal article" date="2016" name="Proc. Natl. Acad. Sci. U.S.A.">
        <title>Comparative genomics of biotechnologically important yeasts.</title>
        <authorList>
            <person name="Riley R."/>
            <person name="Haridas S."/>
            <person name="Wolfe K.H."/>
            <person name="Lopes M.R."/>
            <person name="Hittinger C.T."/>
            <person name="Goeker M."/>
            <person name="Salamov A.A."/>
            <person name="Wisecaver J.H."/>
            <person name="Long T.M."/>
            <person name="Calvey C.H."/>
            <person name="Aerts A.L."/>
            <person name="Barry K.W."/>
            <person name="Choi C."/>
            <person name="Clum A."/>
            <person name="Coughlan A.Y."/>
            <person name="Deshpande S."/>
            <person name="Douglass A.P."/>
            <person name="Hanson S.J."/>
            <person name="Klenk H.-P."/>
            <person name="LaButti K.M."/>
            <person name="Lapidus A."/>
            <person name="Lindquist E.A."/>
            <person name="Lipzen A.M."/>
            <person name="Meier-Kolthoff J.P."/>
            <person name="Ohm R.A."/>
            <person name="Otillar R.P."/>
            <person name="Pangilinan J.L."/>
            <person name="Peng Y."/>
            <person name="Rokas A."/>
            <person name="Rosa C.A."/>
            <person name="Scheuner C."/>
            <person name="Sibirny A.A."/>
            <person name="Slot J.C."/>
            <person name="Stielow J.B."/>
            <person name="Sun H."/>
            <person name="Kurtzman C.P."/>
            <person name="Blackwell M."/>
            <person name="Grigoriev I.V."/>
            <person name="Jeffries T.W."/>
        </authorList>
    </citation>
    <scope>NUCLEOTIDE SEQUENCE [LARGE SCALE GENOMIC DNA]</scope>
    <source>
        <strain evidence="20">ATCC 58044 / CBS 1984 / NCYC 433 / NRRL Y-366-8</strain>
    </source>
</reference>
<keyword evidence="7" id="KW-0378">Hydrolase</keyword>
<dbReference type="SMART" id="SM00490">
    <property type="entry name" value="HELICc"/>
    <property type="match status" value="1"/>
</dbReference>
<dbReference type="GO" id="GO:0031463">
    <property type="term" value="C:Cul3-RING ubiquitin ligase complex"/>
    <property type="evidence" value="ECO:0007669"/>
    <property type="project" value="EnsemblFungi"/>
</dbReference>
<evidence type="ECO:0000259" key="16">
    <source>
        <dbReference type="PROSITE" id="PS50089"/>
    </source>
</evidence>
<dbReference type="FunFam" id="3.40.50.300:FF:001864">
    <property type="entry name" value="DNA repair protein RAD16"/>
    <property type="match status" value="1"/>
</dbReference>
<dbReference type="PANTHER" id="PTHR45626:SF12">
    <property type="entry name" value="DNA REPAIR PROTEIN RAD16"/>
    <property type="match status" value="1"/>
</dbReference>
<dbReference type="PROSITE" id="PS00518">
    <property type="entry name" value="ZF_RING_1"/>
    <property type="match status" value="1"/>
</dbReference>
<evidence type="ECO:0000256" key="14">
    <source>
        <dbReference type="PROSITE-ProRule" id="PRU00175"/>
    </source>
</evidence>
<feature type="compositionally biased region" description="Basic residues" evidence="15">
    <location>
        <begin position="154"/>
        <end position="173"/>
    </location>
</feature>
<dbReference type="PANTHER" id="PTHR45626">
    <property type="entry name" value="TRANSCRIPTION TERMINATION FACTOR 2-RELATED"/>
    <property type="match status" value="1"/>
</dbReference>
<keyword evidence="8" id="KW-0347">Helicase</keyword>
<dbReference type="GO" id="GO:0004386">
    <property type="term" value="F:helicase activity"/>
    <property type="evidence" value="ECO:0007669"/>
    <property type="project" value="UniProtKB-KW"/>
</dbReference>
<dbReference type="GO" id="GO:0008104">
    <property type="term" value="P:intracellular protein localization"/>
    <property type="evidence" value="ECO:0007669"/>
    <property type="project" value="EnsemblFungi"/>
</dbReference>
<evidence type="ECO:0000256" key="7">
    <source>
        <dbReference type="ARBA" id="ARBA00022801"/>
    </source>
</evidence>
<dbReference type="GO" id="GO:0005524">
    <property type="term" value="F:ATP binding"/>
    <property type="evidence" value="ECO:0007669"/>
    <property type="project" value="UniProtKB-KW"/>
</dbReference>
<dbReference type="InterPro" id="IPR018957">
    <property type="entry name" value="Znf_C3HC4_RING-type"/>
</dbReference>
<evidence type="ECO:0000256" key="13">
    <source>
        <dbReference type="ARBA" id="ARBA00023242"/>
    </source>
</evidence>
<keyword evidence="12" id="KW-0234">DNA repair</keyword>
<dbReference type="GO" id="GO:0000113">
    <property type="term" value="C:nucleotide-excision repair factor 4 complex"/>
    <property type="evidence" value="ECO:0007669"/>
    <property type="project" value="EnsemblFungi"/>
</dbReference>
<dbReference type="CDD" id="cd16567">
    <property type="entry name" value="RING-HC_RAD16-like"/>
    <property type="match status" value="1"/>
</dbReference>
<evidence type="ECO:0000256" key="9">
    <source>
        <dbReference type="ARBA" id="ARBA00022833"/>
    </source>
</evidence>
<evidence type="ECO:0008006" key="21">
    <source>
        <dbReference type="Google" id="ProtNLM"/>
    </source>
</evidence>
<dbReference type="GeneID" id="30199964"/>
<feature type="compositionally biased region" description="Polar residues" evidence="15">
    <location>
        <begin position="46"/>
        <end position="56"/>
    </location>
</feature>
<name>A0A1E3P568_WICAA</name>
<comment type="subcellular location">
    <subcellularLocation>
        <location evidence="1">Nucleus</location>
    </subcellularLocation>
</comment>
<proteinExistence type="inferred from homology"/>
<dbReference type="AlphaFoldDB" id="A0A1E3P568"/>
<dbReference type="SUPFAM" id="SSF57850">
    <property type="entry name" value="RING/U-box"/>
    <property type="match status" value="1"/>
</dbReference>
<dbReference type="Pfam" id="PF00097">
    <property type="entry name" value="zf-C3HC4"/>
    <property type="match status" value="1"/>
</dbReference>
<dbReference type="PROSITE" id="PS51192">
    <property type="entry name" value="HELICASE_ATP_BIND_1"/>
    <property type="match status" value="1"/>
</dbReference>